<protein>
    <recommendedName>
        <fullName evidence="3">Transmembrane protein</fullName>
    </recommendedName>
</protein>
<keyword evidence="1" id="KW-1133">Transmembrane helix</keyword>
<reference evidence="2" key="1">
    <citation type="submission" date="2018-06" db="EMBL/GenBank/DDBJ databases">
        <authorList>
            <person name="Zhirakovskaya E."/>
        </authorList>
    </citation>
    <scope>NUCLEOTIDE SEQUENCE</scope>
</reference>
<gene>
    <name evidence="2" type="ORF">MNBD_BACTEROID05-650</name>
</gene>
<evidence type="ECO:0000313" key="2">
    <source>
        <dbReference type="EMBL" id="VAW11539.1"/>
    </source>
</evidence>
<keyword evidence="1" id="KW-0472">Membrane</keyword>
<organism evidence="2">
    <name type="scientific">hydrothermal vent metagenome</name>
    <dbReference type="NCBI Taxonomy" id="652676"/>
    <lineage>
        <taxon>unclassified sequences</taxon>
        <taxon>metagenomes</taxon>
        <taxon>ecological metagenomes</taxon>
    </lineage>
</organism>
<evidence type="ECO:0000256" key="1">
    <source>
        <dbReference type="SAM" id="Phobius"/>
    </source>
</evidence>
<evidence type="ECO:0008006" key="3">
    <source>
        <dbReference type="Google" id="ProtNLM"/>
    </source>
</evidence>
<dbReference type="AlphaFoldDB" id="A0A3B0TH96"/>
<sequence>MNEEKKINKKYIIAILAALVIIGGWFLFFGKMPSQTQPISVEKEIILQKQAGDIINTGDIKACDQIDNDMYKSVCRNNIALELAQKNLDIKGCENIENETTKGSCLLDVSLKSAIQNKSALVCESIKDEKSRAQCVELYYVNTAVNKSGEDTCANIADVNGKTLCQDTNILYDGFSLDSSKFNCEQFKSENSINDCKAFQEIVKTQPGPMDTFCAYFKTNLFKRFCTQQPNIINSSI</sequence>
<feature type="transmembrane region" description="Helical" evidence="1">
    <location>
        <begin position="12"/>
        <end position="30"/>
    </location>
</feature>
<accession>A0A3B0TH96</accession>
<dbReference type="EMBL" id="UOEN01000021">
    <property type="protein sequence ID" value="VAW11539.1"/>
    <property type="molecule type" value="Genomic_DNA"/>
</dbReference>
<proteinExistence type="predicted"/>
<name>A0A3B0TH96_9ZZZZ</name>
<keyword evidence="1" id="KW-0812">Transmembrane</keyword>